<evidence type="ECO:0000256" key="1">
    <source>
        <dbReference type="SAM" id="Coils"/>
    </source>
</evidence>
<evidence type="ECO:0000313" key="3">
    <source>
        <dbReference type="EMBL" id="OWP62438.1"/>
    </source>
</evidence>
<proteinExistence type="predicted"/>
<feature type="domain" description="TIR" evidence="2">
    <location>
        <begin position="2"/>
        <end position="146"/>
    </location>
</feature>
<gene>
    <name evidence="3" type="ORF">CDA63_14210</name>
</gene>
<dbReference type="Pfam" id="PF00931">
    <property type="entry name" value="NB-ARC"/>
    <property type="match status" value="1"/>
</dbReference>
<feature type="coiled-coil region" evidence="1">
    <location>
        <begin position="137"/>
        <end position="167"/>
    </location>
</feature>
<dbReference type="InterPro" id="IPR000157">
    <property type="entry name" value="TIR_dom"/>
</dbReference>
<keyword evidence="4" id="KW-1185">Reference proteome</keyword>
<dbReference type="Gene3D" id="3.40.50.300">
    <property type="entry name" value="P-loop containing nucleotide triphosphate hydrolases"/>
    <property type="match status" value="1"/>
</dbReference>
<dbReference type="GO" id="GO:0007165">
    <property type="term" value="P:signal transduction"/>
    <property type="evidence" value="ECO:0007669"/>
    <property type="project" value="InterPro"/>
</dbReference>
<dbReference type="SMART" id="SM00028">
    <property type="entry name" value="TPR"/>
    <property type="match status" value="2"/>
</dbReference>
<dbReference type="Pfam" id="PF13676">
    <property type="entry name" value="TIR_2"/>
    <property type="match status" value="1"/>
</dbReference>
<dbReference type="Proteomes" id="UP000197277">
    <property type="component" value="Unassembled WGS sequence"/>
</dbReference>
<dbReference type="GO" id="GO:0043531">
    <property type="term" value="F:ADP binding"/>
    <property type="evidence" value="ECO:0007669"/>
    <property type="project" value="InterPro"/>
</dbReference>
<dbReference type="PROSITE" id="PS50104">
    <property type="entry name" value="TIR"/>
    <property type="match status" value="1"/>
</dbReference>
<dbReference type="Gene3D" id="3.40.50.10140">
    <property type="entry name" value="Toll/interleukin-1 receptor homology (TIR) domain"/>
    <property type="match status" value="1"/>
</dbReference>
<sequence length="852" mass="98121">MEKLNVFISYSHEDEDYKDKLIKHLITLKRSDAIGTWNDRMITAGEEWDKVIKEELERADIILLLVSIDFLNSNYSNEVELKRAVEKHDSGETVVIPVILRTCDWKNTSFSKIQALPKNGKPVKSFLDEDEALFSIAEGIKLSVKSIEEKLKKKENERIDLEKARNDGKIALIHNYSSDCDIPPNNLHWTGRQKEIATIDNDLHKVIFISGIGGQGKSGIASYYAKNIVPQKSNWEFWDWRDCKEKENRIHTKIISIIERITNGVIKANQISNASIGELIDIFFQKLENRKIVFIFDNIDSYMEFESFQLIGGVGKLYQEALNRSHFSKFIFTCRSTINDVHPELLNLRLQGLGKDDTFKLFQAYSISINAEQLKIIAFKSYEVTKGHPLWLNLIAAQARRGVDVVEKFISGIKRYSDFQEDDFTSILSDKILGVIWNSLNEKQKILLQAFAEIVRAETQDTLGKVLGDELNGNQFLKSFKTLKQLNLIVTKSSGNELDTYELHPLVREYVVQNFGQKERSKFISLFVNFYDSIILVLKSKISSDQPLSFFENWTARIELSINQDNYKSALVSLAEIADPIANSGYKEEYIRVANLLFINADWNTAINEEFSYFHRELLNFIRALTHFGKFDEAKAFFVKYQKSINNKGEHYINLCEEESHFYWFQSEFSKAIELANEAIRLREHSGMIESSVLKHTLALSLRDTKDVNNINKAIILFLDGKNLDDIINTNISDFQPEGYGNIGRCLQFLDRYKDAIVCYKKSLASISNMVNQGYGYMWLAECLLMEGEMNECLYFYKQSYNKWKNTSPVSANDVYKKVSALVELHPVLNDINNASVKKVNQFCSDWLSDNL</sequence>
<accession>A0A246FIT9</accession>
<dbReference type="OrthoDB" id="883741at2"/>
<dbReference type="EMBL" id="NIRR01000025">
    <property type="protein sequence ID" value="OWP62438.1"/>
    <property type="molecule type" value="Genomic_DNA"/>
</dbReference>
<protein>
    <recommendedName>
        <fullName evidence="2">TIR domain-containing protein</fullName>
    </recommendedName>
</protein>
<name>A0A246FIT9_9BACT</name>
<dbReference type="SUPFAM" id="SSF48452">
    <property type="entry name" value="TPR-like"/>
    <property type="match status" value="1"/>
</dbReference>
<dbReference type="AlphaFoldDB" id="A0A246FIT9"/>
<evidence type="ECO:0000313" key="4">
    <source>
        <dbReference type="Proteomes" id="UP000197277"/>
    </source>
</evidence>
<dbReference type="InterPro" id="IPR035897">
    <property type="entry name" value="Toll_tir_struct_dom_sf"/>
</dbReference>
<reference evidence="3 4" key="1">
    <citation type="submission" date="2017-06" db="EMBL/GenBank/DDBJ databases">
        <title>Hymenobacter amundsenii sp. nov. isolated from regoliths in Antarctica.</title>
        <authorList>
            <person name="Sedlacek I."/>
            <person name="Kralova S."/>
            <person name="Pantucek R."/>
            <person name="Svec P."/>
            <person name="Holochova P."/>
            <person name="Stankova E."/>
            <person name="Vrbovska V."/>
            <person name="Busse H.-J."/>
        </authorList>
    </citation>
    <scope>NUCLEOTIDE SEQUENCE [LARGE SCALE GENOMIC DNA]</scope>
    <source>
        <strain evidence="3 4">CCM 8682</strain>
    </source>
</reference>
<keyword evidence="1" id="KW-0175">Coiled coil</keyword>
<comment type="caution">
    <text evidence="3">The sequence shown here is derived from an EMBL/GenBank/DDBJ whole genome shotgun (WGS) entry which is preliminary data.</text>
</comment>
<dbReference type="InterPro" id="IPR002182">
    <property type="entry name" value="NB-ARC"/>
</dbReference>
<dbReference type="SUPFAM" id="SSF52200">
    <property type="entry name" value="Toll/Interleukin receptor TIR domain"/>
    <property type="match status" value="1"/>
</dbReference>
<dbReference type="SMART" id="SM00255">
    <property type="entry name" value="TIR"/>
    <property type="match status" value="1"/>
</dbReference>
<dbReference type="InterPro" id="IPR019734">
    <property type="entry name" value="TPR_rpt"/>
</dbReference>
<dbReference type="SUPFAM" id="SSF52540">
    <property type="entry name" value="P-loop containing nucleoside triphosphate hydrolases"/>
    <property type="match status" value="1"/>
</dbReference>
<evidence type="ECO:0000259" key="2">
    <source>
        <dbReference type="PROSITE" id="PS50104"/>
    </source>
</evidence>
<organism evidence="3 4">
    <name type="scientific">Hymenobacter amundsenii</name>
    <dbReference type="NCBI Taxonomy" id="2006685"/>
    <lineage>
        <taxon>Bacteria</taxon>
        <taxon>Pseudomonadati</taxon>
        <taxon>Bacteroidota</taxon>
        <taxon>Cytophagia</taxon>
        <taxon>Cytophagales</taxon>
        <taxon>Hymenobacteraceae</taxon>
        <taxon>Hymenobacter</taxon>
    </lineage>
</organism>
<dbReference type="PRINTS" id="PR00364">
    <property type="entry name" value="DISEASERSIST"/>
</dbReference>
<dbReference type="InterPro" id="IPR011990">
    <property type="entry name" value="TPR-like_helical_dom_sf"/>
</dbReference>
<dbReference type="Gene3D" id="1.25.40.10">
    <property type="entry name" value="Tetratricopeptide repeat domain"/>
    <property type="match status" value="1"/>
</dbReference>
<dbReference type="InterPro" id="IPR027417">
    <property type="entry name" value="P-loop_NTPase"/>
</dbReference>
<dbReference type="RefSeq" id="WP_088465122.1">
    <property type="nucleotide sequence ID" value="NZ_NIRR01000025.1"/>
</dbReference>